<keyword evidence="1" id="KW-0813">Transport</keyword>
<dbReference type="InterPro" id="IPR053055">
    <property type="entry name" value="VPS17"/>
</dbReference>
<evidence type="ECO:0000313" key="9">
    <source>
        <dbReference type="EMBL" id="TKX22994.1"/>
    </source>
</evidence>
<dbReference type="Proteomes" id="UP000308133">
    <property type="component" value="Unassembled WGS sequence"/>
</dbReference>
<dbReference type="InterPro" id="IPR015404">
    <property type="entry name" value="Vps5_C"/>
</dbReference>
<evidence type="ECO:0000313" key="10">
    <source>
        <dbReference type="Proteomes" id="UP000308133"/>
    </source>
</evidence>
<dbReference type="InterPro" id="IPR001683">
    <property type="entry name" value="PX_dom"/>
</dbReference>
<dbReference type="Gene3D" id="1.20.1270.60">
    <property type="entry name" value="Arfaptin homology (AH) domain/BAR domain"/>
    <property type="match status" value="1"/>
</dbReference>
<feature type="compositionally biased region" description="Polar residues" evidence="6">
    <location>
        <begin position="85"/>
        <end position="104"/>
    </location>
</feature>
<dbReference type="GO" id="GO:0006886">
    <property type="term" value="P:intracellular protein transport"/>
    <property type="evidence" value="ECO:0007669"/>
    <property type="project" value="TreeGrafter"/>
</dbReference>
<reference evidence="9 10" key="1">
    <citation type="submission" date="2018-02" db="EMBL/GenBank/DDBJ databases">
        <title>Draft genome sequences of Elsinoe sp., causing black scab on jojoba.</title>
        <authorList>
            <person name="Stodart B."/>
            <person name="Jeffress S."/>
            <person name="Ash G."/>
            <person name="Arun Chinnappa K."/>
        </authorList>
    </citation>
    <scope>NUCLEOTIDE SEQUENCE [LARGE SCALE GENOMIC DNA]</scope>
    <source>
        <strain evidence="9 10">Hillstone_2</strain>
    </source>
</reference>
<dbReference type="AlphaFoldDB" id="A0A4U7B4D9"/>
<dbReference type="Gene3D" id="3.30.1520.10">
    <property type="entry name" value="Phox-like domain"/>
    <property type="match status" value="1"/>
</dbReference>
<dbReference type="FunFam" id="1.20.1270.60:FF:000046">
    <property type="entry name" value="Vacuolar protein sorting-associated protein 17"/>
    <property type="match status" value="1"/>
</dbReference>
<name>A0A4U7B4D9_9PEZI</name>
<dbReference type="Pfam" id="PF00787">
    <property type="entry name" value="PX"/>
    <property type="match status" value="1"/>
</dbReference>
<evidence type="ECO:0000256" key="5">
    <source>
        <dbReference type="ARBA" id="ARBA00073022"/>
    </source>
</evidence>
<dbReference type="FunFam" id="3.30.1520.10:FF:000034">
    <property type="entry name" value="Vacuolar protein sorting-associated protein 17"/>
    <property type="match status" value="1"/>
</dbReference>
<dbReference type="GO" id="GO:0005829">
    <property type="term" value="C:cytosol"/>
    <property type="evidence" value="ECO:0007669"/>
    <property type="project" value="GOC"/>
</dbReference>
<feature type="region of interest" description="Disordered" evidence="6">
    <location>
        <begin position="550"/>
        <end position="633"/>
    </location>
</feature>
<dbReference type="InterPro" id="IPR037907">
    <property type="entry name" value="Vps17_PX"/>
</dbReference>
<evidence type="ECO:0000256" key="4">
    <source>
        <dbReference type="ARBA" id="ARBA00060860"/>
    </source>
</evidence>
<proteinExistence type="inferred from homology"/>
<dbReference type="CDD" id="cd06891">
    <property type="entry name" value="PX_Vps17p"/>
    <property type="match status" value="1"/>
</dbReference>
<comment type="similarity">
    <text evidence="4">Belongs to the VPS17 family.</text>
</comment>
<dbReference type="EMBL" id="PTQR01000059">
    <property type="protein sequence ID" value="TKX22994.1"/>
    <property type="molecule type" value="Genomic_DNA"/>
</dbReference>
<feature type="domain" description="PX" evidence="7">
    <location>
        <begin position="207"/>
        <end position="283"/>
    </location>
</feature>
<protein>
    <recommendedName>
        <fullName evidence="5">Vacuolar protein sorting-associated protein 17</fullName>
    </recommendedName>
</protein>
<dbReference type="Pfam" id="PF09325">
    <property type="entry name" value="Vps5"/>
    <property type="match status" value="1"/>
</dbReference>
<dbReference type="PANTHER" id="PTHR47433:SF1">
    <property type="entry name" value="VACUOLAR PROTEIN SORTING-ASSOCIATED PROTEIN 17"/>
    <property type="match status" value="1"/>
</dbReference>
<dbReference type="GO" id="GO:0042147">
    <property type="term" value="P:retrograde transport, endosome to Golgi"/>
    <property type="evidence" value="ECO:0007669"/>
    <property type="project" value="TreeGrafter"/>
</dbReference>
<dbReference type="GO" id="GO:0030905">
    <property type="term" value="C:retromer, tubulation complex"/>
    <property type="evidence" value="ECO:0007669"/>
    <property type="project" value="TreeGrafter"/>
</dbReference>
<dbReference type="GO" id="GO:0032266">
    <property type="term" value="F:phosphatidylinositol-3-phosphate binding"/>
    <property type="evidence" value="ECO:0007669"/>
    <property type="project" value="TreeGrafter"/>
</dbReference>
<comment type="caution">
    <text evidence="9">The sequence shown here is derived from an EMBL/GenBank/DDBJ whole genome shotgun (WGS) entry which is preliminary data.</text>
</comment>
<dbReference type="GO" id="GO:0005768">
    <property type="term" value="C:endosome"/>
    <property type="evidence" value="ECO:0007669"/>
    <property type="project" value="TreeGrafter"/>
</dbReference>
<keyword evidence="3" id="KW-0175">Coiled coil</keyword>
<evidence type="ECO:0000256" key="1">
    <source>
        <dbReference type="ARBA" id="ARBA00022448"/>
    </source>
</evidence>
<dbReference type="InterPro" id="IPR027267">
    <property type="entry name" value="AH/BAR_dom_sf"/>
</dbReference>
<dbReference type="SUPFAM" id="SSF64268">
    <property type="entry name" value="PX domain"/>
    <property type="match status" value="1"/>
</dbReference>
<dbReference type="PANTHER" id="PTHR47433">
    <property type="entry name" value="VACUOLAR PROTEIN SORTING-ASSOCIATED PROTEIN 17"/>
    <property type="match status" value="1"/>
</dbReference>
<sequence>MSSSSLKSPVQVPRFQRRTSERAYFEGAFKPGGMDYSTLPNDADHPEGSSPWASSPKQSRDFGARPADLSSGTAPPQSPFGASAQEASNYSERPSTSDSATLARSETDEGPQSPYNREPAGQSQQGQPYGQQGPPHQHSGEQARPQQAARYHARPAQQQQQAQAQRPQPQYKLQCKITALERTGKKDPIFRFDAYTNLPKFRTTQFRDIRRTHHEFQKFADHLIASNPEAMVPAVPPPVTAAGAGTDEDEVRIKALMQRWLNVVCSNDILIRDEEMVFFIESDFGYSPVVRRKQPATGARRKYIKQFAPPPDDTPELLESRPIVKAFYLGTMDAGQRLEKVVKARRALGLSESSLGQALQQLNTTESHPGLGNAYRKLSRTIQAVGDFHSAQGTAEATTLGDPLTYHSGDANIVKETLTNRHILLRDLLTAQQHTHSRESAANRLKSSSSVKRDKVDEAITLLEEARNHEQFLAGKTRAVTVNLLQEKRRWFDRTSADMRAAIREYVLRQIEAERRTLANLELVRPDVRNIDASGGLSRLGRESFTVRRTLGSSQGPKGDAWSGVPRRPDGVARSMSGSFVGGADEEGDEEGAAGGARKRATSGAGSLRRLEEDDEDRVDARNAASRLATTTF</sequence>
<feature type="compositionally biased region" description="Low complexity" evidence="6">
    <location>
        <begin position="121"/>
        <end position="170"/>
    </location>
</feature>
<gene>
    <name evidence="9" type="ORF">C1H76_4733</name>
</gene>
<organism evidence="9 10">
    <name type="scientific">Elsinoe australis</name>
    <dbReference type="NCBI Taxonomy" id="40998"/>
    <lineage>
        <taxon>Eukaryota</taxon>
        <taxon>Fungi</taxon>
        <taxon>Dikarya</taxon>
        <taxon>Ascomycota</taxon>
        <taxon>Pezizomycotina</taxon>
        <taxon>Dothideomycetes</taxon>
        <taxon>Dothideomycetidae</taxon>
        <taxon>Myriangiales</taxon>
        <taxon>Elsinoaceae</taxon>
        <taxon>Elsinoe</taxon>
    </lineage>
</organism>
<accession>A0A4U7B4D9</accession>
<evidence type="ECO:0000259" key="8">
    <source>
        <dbReference type="Pfam" id="PF09325"/>
    </source>
</evidence>
<evidence type="ECO:0000259" key="7">
    <source>
        <dbReference type="Pfam" id="PF00787"/>
    </source>
</evidence>
<feature type="region of interest" description="Disordered" evidence="6">
    <location>
        <begin position="1"/>
        <end position="171"/>
    </location>
</feature>
<keyword evidence="2" id="KW-0653">Protein transport</keyword>
<dbReference type="InterPro" id="IPR036871">
    <property type="entry name" value="PX_dom_sf"/>
</dbReference>
<evidence type="ECO:0000256" key="2">
    <source>
        <dbReference type="ARBA" id="ARBA00022927"/>
    </source>
</evidence>
<feature type="domain" description="Sorting nexin/Vps5-like C-terminal" evidence="8">
    <location>
        <begin position="338"/>
        <end position="518"/>
    </location>
</feature>
<evidence type="ECO:0000256" key="3">
    <source>
        <dbReference type="ARBA" id="ARBA00023054"/>
    </source>
</evidence>
<evidence type="ECO:0000256" key="6">
    <source>
        <dbReference type="SAM" id="MobiDB-lite"/>
    </source>
</evidence>